<dbReference type="Pfam" id="PF01047">
    <property type="entry name" value="MarR"/>
    <property type="match status" value="1"/>
</dbReference>
<dbReference type="Gene3D" id="1.10.10.10">
    <property type="entry name" value="Winged helix-like DNA-binding domain superfamily/Winged helix DNA-binding domain"/>
    <property type="match status" value="1"/>
</dbReference>
<dbReference type="GO" id="GO:0003677">
    <property type="term" value="F:DNA binding"/>
    <property type="evidence" value="ECO:0007669"/>
    <property type="project" value="UniProtKB-KW"/>
</dbReference>
<evidence type="ECO:0000313" key="6">
    <source>
        <dbReference type="Proteomes" id="UP000287969"/>
    </source>
</evidence>
<evidence type="ECO:0000256" key="1">
    <source>
        <dbReference type="ARBA" id="ARBA00023015"/>
    </source>
</evidence>
<feature type="domain" description="HTH marR-type" evidence="4">
    <location>
        <begin position="5"/>
        <end position="140"/>
    </location>
</feature>
<dbReference type="SMART" id="SM00347">
    <property type="entry name" value="HTH_MARR"/>
    <property type="match status" value="1"/>
</dbReference>
<dbReference type="PANTHER" id="PTHR42756">
    <property type="entry name" value="TRANSCRIPTIONAL REGULATOR, MARR"/>
    <property type="match status" value="1"/>
</dbReference>
<reference evidence="6" key="1">
    <citation type="submission" date="2019-01" db="EMBL/GenBank/DDBJ databases">
        <title>Draft genomes of a novel of Sporanaerobacter strains.</title>
        <authorList>
            <person name="Ma S."/>
        </authorList>
    </citation>
    <scope>NUCLEOTIDE SEQUENCE [LARGE SCALE GENOMIC DNA]</scope>
    <source>
        <strain evidence="6">NJN-17</strain>
    </source>
</reference>
<dbReference type="RefSeq" id="WP_071140583.1">
    <property type="nucleotide sequence ID" value="NZ_CP035282.1"/>
</dbReference>
<protein>
    <submittedName>
        <fullName evidence="5">MarR family transcriptional regulator</fullName>
    </submittedName>
</protein>
<dbReference type="KEGG" id="spoa:EQM13_00600"/>
<dbReference type="PANTHER" id="PTHR42756:SF1">
    <property type="entry name" value="TRANSCRIPTIONAL REPRESSOR OF EMRAB OPERON"/>
    <property type="match status" value="1"/>
</dbReference>
<dbReference type="EMBL" id="CP035282">
    <property type="protein sequence ID" value="QAT60176.1"/>
    <property type="molecule type" value="Genomic_DNA"/>
</dbReference>
<evidence type="ECO:0000259" key="4">
    <source>
        <dbReference type="PROSITE" id="PS50995"/>
    </source>
</evidence>
<dbReference type="PRINTS" id="PR00598">
    <property type="entry name" value="HTHMARR"/>
</dbReference>
<dbReference type="AlphaFoldDB" id="A0A410Q8B4"/>
<accession>A0A410Q8B4</accession>
<dbReference type="OrthoDB" id="3254893at2"/>
<organism evidence="5 6">
    <name type="scientific">Acidilutibacter cellobiosedens</name>
    <dbReference type="NCBI Taxonomy" id="2507161"/>
    <lineage>
        <taxon>Bacteria</taxon>
        <taxon>Bacillati</taxon>
        <taxon>Bacillota</taxon>
        <taxon>Tissierellia</taxon>
        <taxon>Tissierellales</taxon>
        <taxon>Acidilutibacteraceae</taxon>
        <taxon>Acidilutibacter</taxon>
    </lineage>
</organism>
<evidence type="ECO:0000256" key="2">
    <source>
        <dbReference type="ARBA" id="ARBA00023125"/>
    </source>
</evidence>
<dbReference type="PROSITE" id="PS50995">
    <property type="entry name" value="HTH_MARR_2"/>
    <property type="match status" value="1"/>
</dbReference>
<keyword evidence="1" id="KW-0805">Transcription regulation</keyword>
<dbReference type="PROSITE" id="PS01117">
    <property type="entry name" value="HTH_MARR_1"/>
    <property type="match status" value="1"/>
</dbReference>
<dbReference type="GO" id="GO:0003700">
    <property type="term" value="F:DNA-binding transcription factor activity"/>
    <property type="evidence" value="ECO:0007669"/>
    <property type="project" value="InterPro"/>
</dbReference>
<keyword evidence="2" id="KW-0238">DNA-binding</keyword>
<keyword evidence="6" id="KW-1185">Reference proteome</keyword>
<dbReference type="InterPro" id="IPR036388">
    <property type="entry name" value="WH-like_DNA-bd_sf"/>
</dbReference>
<dbReference type="InterPro" id="IPR036390">
    <property type="entry name" value="WH_DNA-bd_sf"/>
</dbReference>
<dbReference type="InterPro" id="IPR023187">
    <property type="entry name" value="Tscrpt_reg_MarR-type_CS"/>
</dbReference>
<name>A0A410Q8B4_9FIRM</name>
<proteinExistence type="predicted"/>
<sequence>MSEIKVVINEQLQQLQMLMHRASFHDFIRGGWVHNPYRGQGRVLAILKMKPEISQKELTYLLNMSKQSLAELLAKLEKSGYITREPSEEDKRIMTIKLTEEGMKAAENVDDKTLETEKILDCLNDEELAAFSDYLGRIIKRYEEQFPDEDFEQRHKSMEEFMSQHGYGHGFGGFGGHSVHDEFHGNHDDDFFGRHKHHNDWRGR</sequence>
<dbReference type="InterPro" id="IPR000835">
    <property type="entry name" value="HTH_MarR-typ"/>
</dbReference>
<keyword evidence="3" id="KW-0804">Transcription</keyword>
<gene>
    <name evidence="5" type="ORF">EQM13_00600</name>
</gene>
<dbReference type="Proteomes" id="UP000287969">
    <property type="component" value="Chromosome"/>
</dbReference>
<evidence type="ECO:0000313" key="5">
    <source>
        <dbReference type="EMBL" id="QAT60176.1"/>
    </source>
</evidence>
<dbReference type="SUPFAM" id="SSF46785">
    <property type="entry name" value="Winged helix' DNA-binding domain"/>
    <property type="match status" value="1"/>
</dbReference>
<evidence type="ECO:0000256" key="3">
    <source>
        <dbReference type="ARBA" id="ARBA00023163"/>
    </source>
</evidence>